<feature type="domain" description="Amidohydrolase-related" evidence="6">
    <location>
        <begin position="60"/>
        <end position="408"/>
    </location>
</feature>
<dbReference type="NCBIfam" id="NF006549">
    <property type="entry name" value="PRK09045.1"/>
    <property type="match status" value="1"/>
</dbReference>
<dbReference type="Gene3D" id="2.30.40.10">
    <property type="entry name" value="Urease, subunit C, domain 1"/>
    <property type="match status" value="1"/>
</dbReference>
<evidence type="ECO:0000259" key="6">
    <source>
        <dbReference type="Pfam" id="PF01979"/>
    </source>
</evidence>
<comment type="similarity">
    <text evidence="1">Belongs to the metallo-dependent hydrolases superfamily. ATZ/TRZ family.</text>
</comment>
<comment type="function">
    <text evidence="5">Catalyzes the deamination of 5-methylthioadenosine and S-adenosyl-L-homocysteine into 5-methylthioinosine and S-inosyl-L-homocysteine, respectively. Is also able to deaminate adenosine.</text>
</comment>
<dbReference type="GO" id="GO:0046872">
    <property type="term" value="F:metal ion binding"/>
    <property type="evidence" value="ECO:0007669"/>
    <property type="project" value="UniProtKB-KW"/>
</dbReference>
<dbReference type="GO" id="GO:0050270">
    <property type="term" value="F:S-adenosylhomocysteine deaminase activity"/>
    <property type="evidence" value="ECO:0007669"/>
    <property type="project" value="UniProtKB-UniRule"/>
</dbReference>
<dbReference type="EMBL" id="FUYB01000003">
    <property type="protein sequence ID" value="SKA72075.1"/>
    <property type="molecule type" value="Genomic_DNA"/>
</dbReference>
<dbReference type="SUPFAM" id="SSF51338">
    <property type="entry name" value="Composite domain of metallo-dependent hydrolases"/>
    <property type="match status" value="1"/>
</dbReference>
<comment type="catalytic activity">
    <reaction evidence="5">
        <text>S-adenosyl-L-homocysteine + H2O + H(+) = S-inosyl-L-homocysteine + NH4(+)</text>
        <dbReference type="Rhea" id="RHEA:20716"/>
        <dbReference type="ChEBI" id="CHEBI:15377"/>
        <dbReference type="ChEBI" id="CHEBI:15378"/>
        <dbReference type="ChEBI" id="CHEBI:28938"/>
        <dbReference type="ChEBI" id="CHEBI:57856"/>
        <dbReference type="ChEBI" id="CHEBI:57985"/>
        <dbReference type="EC" id="3.5.4.28"/>
    </reaction>
</comment>
<dbReference type="Gene3D" id="3.20.20.140">
    <property type="entry name" value="Metal-dependent hydrolases"/>
    <property type="match status" value="1"/>
</dbReference>
<dbReference type="EC" id="3.5.4.31" evidence="5"/>
<name>A0A1T4W4W7_9GAMM</name>
<accession>A0A1T4W4W7</accession>
<feature type="binding site" evidence="5">
    <location>
        <position position="305"/>
    </location>
    <ligand>
        <name>substrate</name>
    </ligand>
</feature>
<dbReference type="SUPFAM" id="SSF51556">
    <property type="entry name" value="Metallo-dependent hydrolases"/>
    <property type="match status" value="1"/>
</dbReference>
<dbReference type="STRING" id="92487.SAMN02745130_00981"/>
<feature type="binding site" evidence="5">
    <location>
        <position position="97"/>
    </location>
    <ligand>
        <name>substrate</name>
    </ligand>
</feature>
<comment type="similarity">
    <text evidence="5">Belongs to the metallo-dependent hydrolases superfamily. MTA/SAH deaminase family.</text>
</comment>
<proteinExistence type="inferred from homology"/>
<dbReference type="InterPro" id="IPR023512">
    <property type="entry name" value="Deaminase_MtaD/DadD"/>
</dbReference>
<comment type="caution">
    <text evidence="5">Lacks conserved residue(s) required for the propagation of feature annotation.</text>
</comment>
<dbReference type="HAMAP" id="MF_01281">
    <property type="entry name" value="MTA_SAH_deamin"/>
    <property type="match status" value="1"/>
</dbReference>
<dbReference type="InterPro" id="IPR032466">
    <property type="entry name" value="Metal_Hydrolase"/>
</dbReference>
<dbReference type="GO" id="GO:0090614">
    <property type="term" value="F:5'-methylthioadenosine deaminase activity"/>
    <property type="evidence" value="ECO:0007669"/>
    <property type="project" value="UniProtKB-UniRule"/>
</dbReference>
<feature type="binding site" evidence="5">
    <location>
        <position position="217"/>
    </location>
    <ligand>
        <name>Zn(2+)</name>
        <dbReference type="ChEBI" id="CHEBI:29105"/>
    </ligand>
</feature>
<feature type="binding site" evidence="5">
    <location>
        <position position="190"/>
    </location>
    <ligand>
        <name>substrate</name>
    </ligand>
</feature>
<dbReference type="EC" id="3.5.4.28" evidence="5"/>
<dbReference type="PANTHER" id="PTHR43794">
    <property type="entry name" value="AMINOHYDROLASE SSNA-RELATED"/>
    <property type="match status" value="1"/>
</dbReference>
<evidence type="ECO:0000256" key="5">
    <source>
        <dbReference type="HAMAP-Rule" id="MF_01281"/>
    </source>
</evidence>
<evidence type="ECO:0000256" key="3">
    <source>
        <dbReference type="ARBA" id="ARBA00022801"/>
    </source>
</evidence>
<protein>
    <recommendedName>
        <fullName evidence="5">5-methylthioadenosine/S-adenosylhomocysteine deaminase</fullName>
        <shortName evidence="5">MTA/SAH deaminase</shortName>
        <ecNumber evidence="5">3.5.4.28</ecNumber>
        <ecNumber evidence="5">3.5.4.31</ecNumber>
    </recommendedName>
</protein>
<evidence type="ECO:0000313" key="7">
    <source>
        <dbReference type="EMBL" id="SKA72075.1"/>
    </source>
</evidence>
<feature type="binding site" evidence="5">
    <location>
        <position position="70"/>
    </location>
    <ligand>
        <name>Zn(2+)</name>
        <dbReference type="ChEBI" id="CHEBI:29105"/>
    </ligand>
</feature>
<evidence type="ECO:0000256" key="2">
    <source>
        <dbReference type="ARBA" id="ARBA00022723"/>
    </source>
</evidence>
<dbReference type="FunFam" id="3.20.20.140:FF:000014">
    <property type="entry name" value="5-methylthioadenosine/S-adenosylhomocysteine deaminase"/>
    <property type="match status" value="1"/>
</dbReference>
<feature type="binding site" evidence="5">
    <location>
        <position position="305"/>
    </location>
    <ligand>
        <name>Zn(2+)</name>
        <dbReference type="ChEBI" id="CHEBI:29105"/>
    </ligand>
</feature>
<dbReference type="AlphaFoldDB" id="A0A1T4W4W7"/>
<organism evidence="7 8">
    <name type="scientific">Thiothrix eikelboomii</name>
    <dbReference type="NCBI Taxonomy" id="92487"/>
    <lineage>
        <taxon>Bacteria</taxon>
        <taxon>Pseudomonadati</taxon>
        <taxon>Pseudomonadota</taxon>
        <taxon>Gammaproteobacteria</taxon>
        <taxon>Thiotrichales</taxon>
        <taxon>Thiotrichaceae</taxon>
        <taxon>Thiothrix</taxon>
    </lineage>
</organism>
<feature type="binding site" evidence="5">
    <location>
        <position position="68"/>
    </location>
    <ligand>
        <name>Zn(2+)</name>
        <dbReference type="ChEBI" id="CHEBI:29105"/>
    </ligand>
</feature>
<dbReference type="RefSeq" id="WP_078921468.1">
    <property type="nucleotide sequence ID" value="NZ_FUYB01000003.1"/>
</dbReference>
<dbReference type="Proteomes" id="UP000190460">
    <property type="component" value="Unassembled WGS sequence"/>
</dbReference>
<evidence type="ECO:0000256" key="1">
    <source>
        <dbReference type="ARBA" id="ARBA00006745"/>
    </source>
</evidence>
<sequence>MQIDLLIKPGWVITVNQTDQVLKQHAVAVHAGKILAILPEADAEATYQATKTVVLPQQAILPGLINAHTHAAMSLLKGLADDLPLMAWLQEHIWPAERQWANQQFVYEGSKLAIAEMLRSGTTCFNDMYFFAEETVKAVQESGIRASLGMILVDFPTTYAADVDTYLQRGLALREQVKDDPLISLCFAPHAPYTVSDQSLQRLQSLAEAFKLPIHIHMHETAQEVAQAVALNQERPLARFERLGLLNQRFLAVHLTQLNTSEIALLAYKQVQVIHCPESNLKLASGFCPVAQLIAAGVNVALGTDSNASNNDLDLFGEMRTAALLAKAVDQDASVVSAHQVLRMATINGAKALGLDQAIGSIEIGKSADLITINLGGLEAQPMYDPISHLVYCTTREQVSWVWVAGKALLEERKLSTLNEAELIKSAQHWQSLIGETAG</sequence>
<dbReference type="PANTHER" id="PTHR43794:SF11">
    <property type="entry name" value="AMIDOHYDROLASE-RELATED DOMAIN-CONTAINING PROTEIN"/>
    <property type="match status" value="1"/>
</dbReference>
<gene>
    <name evidence="5" type="primary">mtaD</name>
    <name evidence="7" type="ORF">SAMN02745130_00981</name>
</gene>
<dbReference type="InterPro" id="IPR011059">
    <property type="entry name" value="Metal-dep_hydrolase_composite"/>
</dbReference>
<dbReference type="InterPro" id="IPR006680">
    <property type="entry name" value="Amidohydro-rel"/>
</dbReference>
<evidence type="ECO:0000313" key="8">
    <source>
        <dbReference type="Proteomes" id="UP000190460"/>
    </source>
</evidence>
<comment type="catalytic activity">
    <reaction evidence="5">
        <text>S-methyl-5'-thioadenosine + H2O + H(+) = S-methyl-5'-thioinosine + NH4(+)</text>
        <dbReference type="Rhea" id="RHEA:25025"/>
        <dbReference type="ChEBI" id="CHEBI:15377"/>
        <dbReference type="ChEBI" id="CHEBI:15378"/>
        <dbReference type="ChEBI" id="CHEBI:17509"/>
        <dbReference type="ChEBI" id="CHEBI:28938"/>
        <dbReference type="ChEBI" id="CHEBI:48595"/>
        <dbReference type="EC" id="3.5.4.31"/>
    </reaction>
</comment>
<dbReference type="Pfam" id="PF01979">
    <property type="entry name" value="Amidohydro_1"/>
    <property type="match status" value="1"/>
</dbReference>
<evidence type="ECO:0000256" key="4">
    <source>
        <dbReference type="ARBA" id="ARBA00022833"/>
    </source>
</evidence>
<dbReference type="InterPro" id="IPR050287">
    <property type="entry name" value="MTA/SAH_deaminase"/>
</dbReference>
<keyword evidence="2 5" id="KW-0479">Metal-binding</keyword>
<keyword evidence="3 5" id="KW-0378">Hydrolase</keyword>
<comment type="cofactor">
    <cofactor evidence="5">
        <name>Zn(2+)</name>
        <dbReference type="ChEBI" id="CHEBI:29105"/>
    </cofactor>
    <text evidence="5">Binds 1 zinc ion per subunit.</text>
</comment>
<feature type="binding site" evidence="5">
    <location>
        <position position="220"/>
    </location>
    <ligand>
        <name>substrate</name>
    </ligand>
</feature>
<dbReference type="CDD" id="cd01298">
    <property type="entry name" value="ATZ_TRZ_like"/>
    <property type="match status" value="1"/>
</dbReference>
<keyword evidence="4 5" id="KW-0862">Zinc</keyword>
<keyword evidence="8" id="KW-1185">Reference proteome</keyword>
<reference evidence="7 8" key="1">
    <citation type="submission" date="2017-02" db="EMBL/GenBank/DDBJ databases">
        <authorList>
            <person name="Peterson S.W."/>
        </authorList>
    </citation>
    <scope>NUCLEOTIDE SEQUENCE [LARGE SCALE GENOMIC DNA]</scope>
    <source>
        <strain evidence="7 8">ATCC 49788</strain>
    </source>
</reference>